<dbReference type="CDD" id="cd00180">
    <property type="entry name" value="PKc"/>
    <property type="match status" value="1"/>
</dbReference>
<dbReference type="InterPro" id="IPR011009">
    <property type="entry name" value="Kinase-like_dom_sf"/>
</dbReference>
<dbReference type="GO" id="GO:0005634">
    <property type="term" value="C:nucleus"/>
    <property type="evidence" value="ECO:0007669"/>
    <property type="project" value="TreeGrafter"/>
</dbReference>
<evidence type="ECO:0000313" key="3">
    <source>
        <dbReference type="EMBL" id="KAF2499081.1"/>
    </source>
</evidence>
<dbReference type="GO" id="GO:0044773">
    <property type="term" value="P:mitotic DNA damage checkpoint signaling"/>
    <property type="evidence" value="ECO:0007669"/>
    <property type="project" value="TreeGrafter"/>
</dbReference>
<keyword evidence="4" id="KW-1185">Reference proteome</keyword>
<keyword evidence="3" id="KW-0418">Kinase</keyword>
<dbReference type="PROSITE" id="PS00108">
    <property type="entry name" value="PROTEIN_KINASE_ST"/>
    <property type="match status" value="1"/>
</dbReference>
<keyword evidence="3" id="KW-0808">Transferase</keyword>
<dbReference type="SUPFAM" id="SSF56112">
    <property type="entry name" value="Protein kinase-like (PK-like)"/>
    <property type="match status" value="1"/>
</dbReference>
<protein>
    <submittedName>
        <fullName evidence="3">Kinase-like protein</fullName>
    </submittedName>
</protein>
<dbReference type="Gene3D" id="1.10.510.10">
    <property type="entry name" value="Transferase(Phosphotransferase) domain 1"/>
    <property type="match status" value="1"/>
</dbReference>
<dbReference type="PANTHER" id="PTHR44167:SF24">
    <property type="entry name" value="SERINE_THREONINE-PROTEIN KINASE CHK2"/>
    <property type="match status" value="1"/>
</dbReference>
<dbReference type="Gene3D" id="3.30.200.20">
    <property type="entry name" value="Phosphorylase Kinase, domain 1"/>
    <property type="match status" value="1"/>
</dbReference>
<accession>A0A6A6R2W9</accession>
<name>A0A6A6R2W9_9PEZI</name>
<dbReference type="Proteomes" id="UP000799750">
    <property type="component" value="Unassembled WGS sequence"/>
</dbReference>
<dbReference type="OrthoDB" id="4062651at2759"/>
<dbReference type="PANTHER" id="PTHR44167">
    <property type="entry name" value="OVARIAN-SPECIFIC SERINE/THREONINE-PROTEIN KINASE LOK-RELATED"/>
    <property type="match status" value="1"/>
</dbReference>
<proteinExistence type="predicted"/>
<evidence type="ECO:0000313" key="4">
    <source>
        <dbReference type="Proteomes" id="UP000799750"/>
    </source>
</evidence>
<feature type="compositionally biased region" description="Polar residues" evidence="1">
    <location>
        <begin position="457"/>
        <end position="466"/>
    </location>
</feature>
<feature type="region of interest" description="Disordered" evidence="1">
    <location>
        <begin position="457"/>
        <end position="478"/>
    </location>
</feature>
<dbReference type="SMART" id="SM00220">
    <property type="entry name" value="S_TKc"/>
    <property type="match status" value="1"/>
</dbReference>
<feature type="domain" description="Protein kinase" evidence="2">
    <location>
        <begin position="125"/>
        <end position="415"/>
    </location>
</feature>
<reference evidence="3" key="1">
    <citation type="journal article" date="2020" name="Stud. Mycol.">
        <title>101 Dothideomycetes genomes: a test case for predicting lifestyles and emergence of pathogens.</title>
        <authorList>
            <person name="Haridas S."/>
            <person name="Albert R."/>
            <person name="Binder M."/>
            <person name="Bloem J."/>
            <person name="Labutti K."/>
            <person name="Salamov A."/>
            <person name="Andreopoulos B."/>
            <person name="Baker S."/>
            <person name="Barry K."/>
            <person name="Bills G."/>
            <person name="Bluhm B."/>
            <person name="Cannon C."/>
            <person name="Castanera R."/>
            <person name="Culley D."/>
            <person name="Daum C."/>
            <person name="Ezra D."/>
            <person name="Gonzalez J."/>
            <person name="Henrissat B."/>
            <person name="Kuo A."/>
            <person name="Liang C."/>
            <person name="Lipzen A."/>
            <person name="Lutzoni F."/>
            <person name="Magnuson J."/>
            <person name="Mondo S."/>
            <person name="Nolan M."/>
            <person name="Ohm R."/>
            <person name="Pangilinan J."/>
            <person name="Park H.-J."/>
            <person name="Ramirez L."/>
            <person name="Alfaro M."/>
            <person name="Sun H."/>
            <person name="Tritt A."/>
            <person name="Yoshinaga Y."/>
            <person name="Zwiers L.-H."/>
            <person name="Turgeon B."/>
            <person name="Goodwin S."/>
            <person name="Spatafora J."/>
            <person name="Crous P."/>
            <person name="Grigoriev I."/>
        </authorList>
    </citation>
    <scope>NUCLEOTIDE SEQUENCE</scope>
    <source>
        <strain evidence="3">CBS 269.34</strain>
    </source>
</reference>
<dbReference type="GO" id="GO:0004674">
    <property type="term" value="F:protein serine/threonine kinase activity"/>
    <property type="evidence" value="ECO:0007669"/>
    <property type="project" value="TreeGrafter"/>
</dbReference>
<dbReference type="InterPro" id="IPR008271">
    <property type="entry name" value="Ser/Thr_kinase_AS"/>
</dbReference>
<dbReference type="GO" id="GO:0005737">
    <property type="term" value="C:cytoplasm"/>
    <property type="evidence" value="ECO:0007669"/>
    <property type="project" value="TreeGrafter"/>
</dbReference>
<gene>
    <name evidence="3" type="ORF">BU16DRAFT_557414</name>
</gene>
<dbReference type="EMBL" id="MU004184">
    <property type="protein sequence ID" value="KAF2499081.1"/>
    <property type="molecule type" value="Genomic_DNA"/>
</dbReference>
<evidence type="ECO:0000256" key="1">
    <source>
        <dbReference type="SAM" id="MobiDB-lite"/>
    </source>
</evidence>
<dbReference type="InterPro" id="IPR000719">
    <property type="entry name" value="Prot_kinase_dom"/>
</dbReference>
<dbReference type="AlphaFoldDB" id="A0A6A6R2W9"/>
<sequence length="564" mass="63383">MELALSGLLHRNEPGMRKRPRPYSEEEIKTISVVLATDGHYEWSRNPRVYIALYTINEEDEMDEFVKRGVNDMCLPYDSKSFPGAFKTEILKTRFLYAQKHVLSTQNDLSSGKHLNVQSYSDLKIRIGDRLGRGAQSAEVRKISQNSQCYAMKLTHRAAIFDTDLETLRKFEVELQSAKKVQHHHVVRVTASFTDTDYFGIVMGTVGECNLADYLVSPSRDSKVLRSLFVCLTSGLKAIHGASLRHKDIKPENIVLRGHIPYYTDFGLAFDFEGSGSTTTGEARGFTRHYAAPEVRDSSPRNTSSDLWSLGVVFLEIATVLAQQSVARLRSYLKNNGTTNSQYPLNLEGLTKWVNIIREESPDDADGWFTIPPPGNSDDAPFRWIESLIQEQPRLRPSATKLFKTVAKDMKADYTEKCLCNHCVQEIETTLPIVPFIPRPGTTPSVALTTPSVARTTPSVARNTPSMARPSSVPPIGAPPFQRATDDVTLLYNVDSNTVADRQTHGFGGGGKENPWVWSAEHQDHYRVTYEQCSTTLAPEKRYAFTDIIIDPEYHWSKSQRSLP</sequence>
<dbReference type="Pfam" id="PF00069">
    <property type="entry name" value="Pkinase"/>
    <property type="match status" value="1"/>
</dbReference>
<evidence type="ECO:0000259" key="2">
    <source>
        <dbReference type="PROSITE" id="PS50011"/>
    </source>
</evidence>
<organism evidence="3 4">
    <name type="scientific">Lophium mytilinum</name>
    <dbReference type="NCBI Taxonomy" id="390894"/>
    <lineage>
        <taxon>Eukaryota</taxon>
        <taxon>Fungi</taxon>
        <taxon>Dikarya</taxon>
        <taxon>Ascomycota</taxon>
        <taxon>Pezizomycotina</taxon>
        <taxon>Dothideomycetes</taxon>
        <taxon>Pleosporomycetidae</taxon>
        <taxon>Mytilinidiales</taxon>
        <taxon>Mytilinidiaceae</taxon>
        <taxon>Lophium</taxon>
    </lineage>
</organism>
<dbReference type="PROSITE" id="PS50011">
    <property type="entry name" value="PROTEIN_KINASE_DOM"/>
    <property type="match status" value="1"/>
</dbReference>
<dbReference type="GO" id="GO:0005524">
    <property type="term" value="F:ATP binding"/>
    <property type="evidence" value="ECO:0007669"/>
    <property type="project" value="InterPro"/>
</dbReference>